<keyword evidence="1" id="KW-0472">Membrane</keyword>
<dbReference type="RefSeq" id="WP_253869306.1">
    <property type="nucleotide sequence ID" value="NZ_BAABHM010000012.1"/>
</dbReference>
<keyword evidence="4" id="KW-1185">Reference proteome</keyword>
<evidence type="ECO:0000313" key="3">
    <source>
        <dbReference type="EMBL" id="GAA4706684.1"/>
    </source>
</evidence>
<dbReference type="Pfam" id="PF13400">
    <property type="entry name" value="Tad"/>
    <property type="match status" value="1"/>
</dbReference>
<protein>
    <recommendedName>
        <fullName evidence="2">Putative Flp pilus-assembly TadG-like N-terminal domain-containing protein</fullName>
    </recommendedName>
</protein>
<organism evidence="3 4">
    <name type="scientific">Promicromonospora umidemergens</name>
    <dbReference type="NCBI Taxonomy" id="629679"/>
    <lineage>
        <taxon>Bacteria</taxon>
        <taxon>Bacillati</taxon>
        <taxon>Actinomycetota</taxon>
        <taxon>Actinomycetes</taxon>
        <taxon>Micrococcales</taxon>
        <taxon>Promicromonosporaceae</taxon>
        <taxon>Promicromonospora</taxon>
    </lineage>
</organism>
<dbReference type="EMBL" id="BAABHM010000012">
    <property type="protein sequence ID" value="GAA4706684.1"/>
    <property type="molecule type" value="Genomic_DNA"/>
</dbReference>
<keyword evidence="1" id="KW-1133">Transmembrane helix</keyword>
<feature type="transmembrane region" description="Helical" evidence="1">
    <location>
        <begin position="20"/>
        <end position="40"/>
    </location>
</feature>
<accession>A0ABP8XFP7</accession>
<sequence length="157" mass="15953">MTPRTPTTETRPGGEAGSMLPFLVVLVGTLLVCAAFVVEFGGTLHAQQRANDLAAQAARTGGQQISLSSTGTASGSQTLTVDPYAARAAAQAYLTTAGVSGTVTVADAQINVTVTDTYQSPILGSITGPRQVSGDATARLVRTLAGTEHPNQQGARP</sequence>
<name>A0ABP8XFP7_9MICO</name>
<gene>
    <name evidence="3" type="ORF">GCM10023198_31160</name>
</gene>
<comment type="caution">
    <text evidence="3">The sequence shown here is derived from an EMBL/GenBank/DDBJ whole genome shotgun (WGS) entry which is preliminary data.</text>
</comment>
<proteinExistence type="predicted"/>
<dbReference type="InterPro" id="IPR028087">
    <property type="entry name" value="Tad_N"/>
</dbReference>
<evidence type="ECO:0000256" key="1">
    <source>
        <dbReference type="SAM" id="Phobius"/>
    </source>
</evidence>
<reference evidence="4" key="1">
    <citation type="journal article" date="2019" name="Int. J. Syst. Evol. Microbiol.">
        <title>The Global Catalogue of Microorganisms (GCM) 10K type strain sequencing project: providing services to taxonomists for standard genome sequencing and annotation.</title>
        <authorList>
            <consortium name="The Broad Institute Genomics Platform"/>
            <consortium name="The Broad Institute Genome Sequencing Center for Infectious Disease"/>
            <person name="Wu L."/>
            <person name="Ma J."/>
        </authorList>
    </citation>
    <scope>NUCLEOTIDE SEQUENCE [LARGE SCALE GENOMIC DNA]</scope>
    <source>
        <strain evidence="4">JCM 17975</strain>
    </source>
</reference>
<feature type="domain" description="Putative Flp pilus-assembly TadG-like N-terminal" evidence="2">
    <location>
        <begin position="17"/>
        <end position="64"/>
    </location>
</feature>
<keyword evidence="1" id="KW-0812">Transmembrane</keyword>
<evidence type="ECO:0000259" key="2">
    <source>
        <dbReference type="Pfam" id="PF13400"/>
    </source>
</evidence>
<evidence type="ECO:0000313" key="4">
    <source>
        <dbReference type="Proteomes" id="UP001500843"/>
    </source>
</evidence>
<dbReference type="Proteomes" id="UP001500843">
    <property type="component" value="Unassembled WGS sequence"/>
</dbReference>